<evidence type="ECO:0000313" key="5">
    <source>
        <dbReference type="Proteomes" id="UP000193622"/>
    </source>
</evidence>
<dbReference type="EMBL" id="LQPC01000026">
    <property type="protein sequence ID" value="ORV89779.1"/>
    <property type="molecule type" value="Genomic_DNA"/>
</dbReference>
<accession>A0A1X1WTD7</accession>
<dbReference type="AlphaFoldDB" id="A0A1X1WTD7"/>
<name>A0A1X1WTD7_MYCIR</name>
<protein>
    <submittedName>
        <fullName evidence="4">Mammalian cell entry protein</fullName>
    </submittedName>
</protein>
<dbReference type="InterPro" id="IPR024516">
    <property type="entry name" value="Mce_C"/>
</dbReference>
<evidence type="ECO:0000256" key="1">
    <source>
        <dbReference type="SAM" id="MobiDB-lite"/>
    </source>
</evidence>
<comment type="caution">
    <text evidence="4">The sequence shown here is derived from an EMBL/GenBank/DDBJ whole genome shotgun (WGS) entry which is preliminary data.</text>
</comment>
<sequence>MTACLSASACATEGLASLSLPAPGGGSDGYTLTAVFSNALNLPAMAKVKLAGADVGELVSMEARNYTAVTTLRIRDGVQLPRGSAAELRSATPLGDVFVALKPPATTAPGAPLLRDGDTIGLESTAAAATVESVLSSAAILVNGGAVRNFTNIINGLGKATGDQGQAFGTLIRKTNHTLGTLNNRSEEISSALTETSRLVDQLEDKNQALGEVMDAAGPATDTLAAHTTEIADLVVQLGDTAEQLQKFPSVAGTDTSGRSVVADVNTIAGAWNDVVLTPDANLYALNRLMPPFVKATTSNAIAVRASIDRLILGSIPDIGFAGDPGLHGPKRYNWHQLVGSLQYTLYRLQERIVGKGPGAPQVPVIPSPTEPGVIAPVPAPAPSPPPGEPPR</sequence>
<dbReference type="Pfam" id="PF02470">
    <property type="entry name" value="MlaD"/>
    <property type="match status" value="1"/>
</dbReference>
<proteinExistence type="predicted"/>
<dbReference type="Proteomes" id="UP000193622">
    <property type="component" value="Unassembled WGS sequence"/>
</dbReference>
<feature type="compositionally biased region" description="Pro residues" evidence="1">
    <location>
        <begin position="378"/>
        <end position="392"/>
    </location>
</feature>
<organism evidence="4 5">
    <name type="scientific">Mycolicibacterium iranicum</name>
    <name type="common">Mycobacterium iranicum</name>
    <dbReference type="NCBI Taxonomy" id="912594"/>
    <lineage>
        <taxon>Bacteria</taxon>
        <taxon>Bacillati</taxon>
        <taxon>Actinomycetota</taxon>
        <taxon>Actinomycetes</taxon>
        <taxon>Mycobacteriales</taxon>
        <taxon>Mycobacteriaceae</taxon>
        <taxon>Mycolicibacterium</taxon>
    </lineage>
</organism>
<dbReference type="InterPro" id="IPR052336">
    <property type="entry name" value="MlaD_Phospholipid_Transporter"/>
</dbReference>
<feature type="domain" description="Mce/MlaD" evidence="2">
    <location>
        <begin position="28"/>
        <end position="104"/>
    </location>
</feature>
<dbReference type="PANTHER" id="PTHR33371">
    <property type="entry name" value="INTERMEMBRANE PHOSPHOLIPID TRANSPORT SYSTEM BINDING PROTEIN MLAD-RELATED"/>
    <property type="match status" value="1"/>
</dbReference>
<dbReference type="PANTHER" id="PTHR33371:SF15">
    <property type="entry name" value="LIPOPROTEIN LPRN"/>
    <property type="match status" value="1"/>
</dbReference>
<feature type="domain" description="Mammalian cell entry C-terminal" evidence="3">
    <location>
        <begin position="114"/>
        <end position="248"/>
    </location>
</feature>
<gene>
    <name evidence="4" type="ORF">AWC12_09225</name>
</gene>
<dbReference type="Pfam" id="PF11887">
    <property type="entry name" value="Mce4_CUP1"/>
    <property type="match status" value="1"/>
</dbReference>
<evidence type="ECO:0000259" key="2">
    <source>
        <dbReference type="Pfam" id="PF02470"/>
    </source>
</evidence>
<dbReference type="InterPro" id="IPR003399">
    <property type="entry name" value="Mce/MlaD"/>
</dbReference>
<dbReference type="GO" id="GO:0005576">
    <property type="term" value="C:extracellular region"/>
    <property type="evidence" value="ECO:0007669"/>
    <property type="project" value="TreeGrafter"/>
</dbReference>
<evidence type="ECO:0000313" key="4">
    <source>
        <dbReference type="EMBL" id="ORV89779.1"/>
    </source>
</evidence>
<evidence type="ECO:0000259" key="3">
    <source>
        <dbReference type="Pfam" id="PF11887"/>
    </source>
</evidence>
<dbReference type="RefSeq" id="WP_085173837.1">
    <property type="nucleotide sequence ID" value="NZ_LQPC01000026.1"/>
</dbReference>
<reference evidence="4 5" key="1">
    <citation type="submission" date="2016-01" db="EMBL/GenBank/DDBJ databases">
        <title>The new phylogeny of the genus Mycobacterium.</title>
        <authorList>
            <person name="Tarcisio F."/>
            <person name="Conor M."/>
            <person name="Antonella G."/>
            <person name="Elisabetta G."/>
            <person name="Giulia F.S."/>
            <person name="Sara T."/>
            <person name="Anna F."/>
            <person name="Clotilde B."/>
            <person name="Roberto B."/>
            <person name="Veronica D.S."/>
            <person name="Fabio R."/>
            <person name="Monica P."/>
            <person name="Olivier J."/>
            <person name="Enrico T."/>
            <person name="Nicola S."/>
        </authorList>
    </citation>
    <scope>NUCLEOTIDE SEQUENCE [LARGE SCALE GENOMIC DNA]</scope>
    <source>
        <strain evidence="4 5">DSM 45541</strain>
    </source>
</reference>
<feature type="region of interest" description="Disordered" evidence="1">
    <location>
        <begin position="360"/>
        <end position="392"/>
    </location>
</feature>